<name>A0A1S1MQV5_9GAMM</name>
<proteinExistence type="predicted"/>
<evidence type="ECO:0000313" key="1">
    <source>
        <dbReference type="EMBL" id="OHU91145.1"/>
    </source>
</evidence>
<dbReference type="AlphaFoldDB" id="A0A1S1MQV5"/>
<accession>A0A1S1MQV5</accession>
<keyword evidence="2" id="KW-1185">Reference proteome</keyword>
<protein>
    <submittedName>
        <fullName evidence="1">Uncharacterized protein</fullName>
    </submittedName>
</protein>
<comment type="caution">
    <text evidence="1">The sequence shown here is derived from an EMBL/GenBank/DDBJ whole genome shotgun (WGS) entry which is preliminary data.</text>
</comment>
<dbReference type="OrthoDB" id="737122at2"/>
<evidence type="ECO:0000313" key="2">
    <source>
        <dbReference type="Proteomes" id="UP000179786"/>
    </source>
</evidence>
<dbReference type="EMBL" id="MKJU01000025">
    <property type="protein sequence ID" value="OHU91145.1"/>
    <property type="molecule type" value="Genomic_DNA"/>
</dbReference>
<reference evidence="1 2" key="1">
    <citation type="submission" date="2016-09" db="EMBL/GenBank/DDBJ databases">
        <title>Pseudoalteromonas amylolytica sp. nov., isolated from the surface seawater.</title>
        <authorList>
            <person name="Wu Y.-H."/>
            <person name="Cheng H."/>
            <person name="Jin X.-B."/>
            <person name="Wang C.-S."/>
            <person name="Xu X.-W."/>
        </authorList>
    </citation>
    <scope>NUCLEOTIDE SEQUENCE [LARGE SCALE GENOMIC DNA]</scope>
    <source>
        <strain evidence="1 2">JW1</strain>
    </source>
</reference>
<sequence>MSHVIVKAVRCQNAETLSEYRASQMKEARWKNVTQGISDKDLDSNFEFLNGAVLNRDAGGEILLTTTGLFGPIRSGTLVHLDANAHNQVIQSERAPSDEQDTLITHLNNLHNEYTHRPPSREHALLVNGFWSATVDGAGITGLDGSANVFGSTGQLICDVDELCFPLLRYGDSRESQEHYERTLAYYGGKLLKPHEEFALGFNQDLWGIQYDQKLPQYVTEYQFGPTKGGGLFVEHHPFPHIWLPAQGKDPVFGRHTTSRILLGRRVDTQQEDNYFRTVTTEQYHFSMFEIPLNGSALAIRPQCIHNDSFTDGAQTVFLANTAANTVALRHSVPINRMFAGDKPFHREHE</sequence>
<dbReference type="Proteomes" id="UP000179786">
    <property type="component" value="Unassembled WGS sequence"/>
</dbReference>
<dbReference type="RefSeq" id="WP_070984777.1">
    <property type="nucleotide sequence ID" value="NZ_MKJU01000025.1"/>
</dbReference>
<gene>
    <name evidence="1" type="ORF">BET10_09860</name>
</gene>
<organism evidence="1 2">
    <name type="scientific">Pseudoalteromonas amylolytica</name>
    <dbReference type="NCBI Taxonomy" id="1859457"/>
    <lineage>
        <taxon>Bacteria</taxon>
        <taxon>Pseudomonadati</taxon>
        <taxon>Pseudomonadota</taxon>
        <taxon>Gammaproteobacteria</taxon>
        <taxon>Alteromonadales</taxon>
        <taxon>Pseudoalteromonadaceae</taxon>
        <taxon>Pseudoalteromonas</taxon>
    </lineage>
</organism>